<dbReference type="WBParaSite" id="ES5_v2.g8359.t1">
    <property type="protein sequence ID" value="ES5_v2.g8359.t1"/>
    <property type="gene ID" value="ES5_v2.g8359"/>
</dbReference>
<accession>A0AC34GV74</accession>
<name>A0AC34GV74_9BILA</name>
<reference evidence="2" key="1">
    <citation type="submission" date="2022-11" db="UniProtKB">
        <authorList>
            <consortium name="WormBaseParasite"/>
        </authorList>
    </citation>
    <scope>IDENTIFICATION</scope>
</reference>
<organism evidence="1 2">
    <name type="scientific">Panagrolaimus sp. ES5</name>
    <dbReference type="NCBI Taxonomy" id="591445"/>
    <lineage>
        <taxon>Eukaryota</taxon>
        <taxon>Metazoa</taxon>
        <taxon>Ecdysozoa</taxon>
        <taxon>Nematoda</taxon>
        <taxon>Chromadorea</taxon>
        <taxon>Rhabditida</taxon>
        <taxon>Tylenchina</taxon>
        <taxon>Panagrolaimomorpha</taxon>
        <taxon>Panagrolaimoidea</taxon>
        <taxon>Panagrolaimidae</taxon>
        <taxon>Panagrolaimus</taxon>
    </lineage>
</organism>
<protein>
    <submittedName>
        <fullName evidence="2">Transcription factor CBF/NF-Y/archaeal histone domain-containing protein</fullName>
    </submittedName>
</protein>
<sequence>MADEASSSNPNASDGRSETDLKMFWEKRLEKVNAMPLQNFREIGKHFELPLARIKKIMRLDENAEHQMISSEAPMLLSAAAEYLIEEMTLRAWIHTEQNRRKTIQKSDVAAAVAGNEVFDFLIDIIPREEVNKQKPQVDNQPRQQTNDAAYQYYYDGHPLIQLDDGQFIQATQIGPSIPLSAAPGQPIQVVTMDGGEQFQIVPVHSSDA</sequence>
<dbReference type="Proteomes" id="UP000887579">
    <property type="component" value="Unplaced"/>
</dbReference>
<proteinExistence type="predicted"/>
<evidence type="ECO:0000313" key="1">
    <source>
        <dbReference type="Proteomes" id="UP000887579"/>
    </source>
</evidence>
<evidence type="ECO:0000313" key="2">
    <source>
        <dbReference type="WBParaSite" id="ES5_v2.g8359.t1"/>
    </source>
</evidence>